<keyword evidence="2" id="KW-0862">Zinc</keyword>
<dbReference type="PANTHER" id="PTHR48475">
    <property type="entry name" value="RIBONUCLEASE H"/>
    <property type="match status" value="1"/>
</dbReference>
<accession>A0A6L2KJL1</accession>
<keyword evidence="1" id="KW-0233">DNA recombination</keyword>
<dbReference type="Gene3D" id="4.10.60.10">
    <property type="entry name" value="Zinc finger, CCHC-type"/>
    <property type="match status" value="1"/>
</dbReference>
<dbReference type="SMART" id="SM00343">
    <property type="entry name" value="ZnF_C2HC"/>
    <property type="match status" value="2"/>
</dbReference>
<dbReference type="Pfam" id="PF00098">
    <property type="entry name" value="zf-CCHC"/>
    <property type="match status" value="1"/>
</dbReference>
<keyword evidence="7" id="KW-0548">Nucleotidyltransferase</keyword>
<feature type="compositionally biased region" description="Basic and acidic residues" evidence="4">
    <location>
        <begin position="1144"/>
        <end position="1158"/>
    </location>
</feature>
<dbReference type="InterPro" id="IPR002156">
    <property type="entry name" value="RNaseH_domain"/>
</dbReference>
<keyword evidence="2" id="KW-0863">Zinc-finger</keyword>
<evidence type="ECO:0000256" key="2">
    <source>
        <dbReference type="PROSITE-ProRule" id="PRU00047"/>
    </source>
</evidence>
<dbReference type="GO" id="GO:0006310">
    <property type="term" value="P:DNA recombination"/>
    <property type="evidence" value="ECO:0007669"/>
    <property type="project" value="UniProtKB-KW"/>
</dbReference>
<keyword evidence="7" id="KW-0695">RNA-directed DNA polymerase</keyword>
<dbReference type="Pfam" id="PF00078">
    <property type="entry name" value="RVT_1"/>
    <property type="match status" value="1"/>
</dbReference>
<feature type="region of interest" description="Disordered" evidence="4">
    <location>
        <begin position="979"/>
        <end position="1000"/>
    </location>
</feature>
<dbReference type="Gene3D" id="3.10.10.10">
    <property type="entry name" value="HIV Type 1 Reverse Transcriptase, subunit A, domain 1"/>
    <property type="match status" value="1"/>
</dbReference>
<dbReference type="Gene3D" id="2.40.70.10">
    <property type="entry name" value="Acid Proteases"/>
    <property type="match status" value="1"/>
</dbReference>
<keyword evidence="7" id="KW-0808">Transferase</keyword>
<dbReference type="Gene3D" id="3.30.70.270">
    <property type="match status" value="1"/>
</dbReference>
<feature type="region of interest" description="Disordered" evidence="4">
    <location>
        <begin position="1137"/>
        <end position="1158"/>
    </location>
</feature>
<keyword evidence="5" id="KW-0732">Signal</keyword>
<feature type="region of interest" description="Disordered" evidence="4">
    <location>
        <begin position="623"/>
        <end position="674"/>
    </location>
</feature>
<dbReference type="GO" id="GO:0003676">
    <property type="term" value="F:nucleic acid binding"/>
    <property type="evidence" value="ECO:0007669"/>
    <property type="project" value="InterPro"/>
</dbReference>
<proteinExistence type="predicted"/>
<dbReference type="CDD" id="cd09279">
    <property type="entry name" value="RNase_HI_like"/>
    <property type="match status" value="1"/>
</dbReference>
<dbReference type="InterPro" id="IPR021109">
    <property type="entry name" value="Peptidase_aspartic_dom_sf"/>
</dbReference>
<feature type="compositionally biased region" description="Polar residues" evidence="4">
    <location>
        <begin position="623"/>
        <end position="643"/>
    </location>
</feature>
<feature type="chain" id="PRO_5026993075" evidence="5">
    <location>
        <begin position="26"/>
        <end position="1548"/>
    </location>
</feature>
<evidence type="ECO:0000256" key="3">
    <source>
        <dbReference type="SAM" id="Coils"/>
    </source>
</evidence>
<dbReference type="InterPro" id="IPR012337">
    <property type="entry name" value="RNaseH-like_sf"/>
</dbReference>
<feature type="region of interest" description="Disordered" evidence="4">
    <location>
        <begin position="30"/>
        <end position="74"/>
    </location>
</feature>
<dbReference type="CDD" id="cd01647">
    <property type="entry name" value="RT_LTR"/>
    <property type="match status" value="1"/>
</dbReference>
<dbReference type="Gene3D" id="3.30.420.10">
    <property type="entry name" value="Ribonuclease H-like superfamily/Ribonuclease H"/>
    <property type="match status" value="2"/>
</dbReference>
<organism evidence="7">
    <name type="scientific">Tanacetum cinerariifolium</name>
    <name type="common">Dalmatian daisy</name>
    <name type="synonym">Chrysanthemum cinerariifolium</name>
    <dbReference type="NCBI Taxonomy" id="118510"/>
    <lineage>
        <taxon>Eukaryota</taxon>
        <taxon>Viridiplantae</taxon>
        <taxon>Streptophyta</taxon>
        <taxon>Embryophyta</taxon>
        <taxon>Tracheophyta</taxon>
        <taxon>Spermatophyta</taxon>
        <taxon>Magnoliopsida</taxon>
        <taxon>eudicotyledons</taxon>
        <taxon>Gunneridae</taxon>
        <taxon>Pentapetalae</taxon>
        <taxon>asterids</taxon>
        <taxon>campanulids</taxon>
        <taxon>Asterales</taxon>
        <taxon>Asteraceae</taxon>
        <taxon>Asteroideae</taxon>
        <taxon>Anthemideae</taxon>
        <taxon>Anthemidinae</taxon>
        <taxon>Tanacetum</taxon>
    </lineage>
</organism>
<feature type="domain" description="CCHC-type" evidence="6">
    <location>
        <begin position="334"/>
        <end position="348"/>
    </location>
</feature>
<evidence type="ECO:0000313" key="7">
    <source>
        <dbReference type="EMBL" id="GEU48842.1"/>
    </source>
</evidence>
<dbReference type="GO" id="GO:0004523">
    <property type="term" value="F:RNA-DNA hybrid ribonuclease activity"/>
    <property type="evidence" value="ECO:0007669"/>
    <property type="project" value="InterPro"/>
</dbReference>
<name>A0A6L2KJL1_TANCI</name>
<dbReference type="SUPFAM" id="SSF57756">
    <property type="entry name" value="Retrovirus zinc finger-like domains"/>
    <property type="match status" value="1"/>
</dbReference>
<dbReference type="GO" id="GO:0003964">
    <property type="term" value="F:RNA-directed DNA polymerase activity"/>
    <property type="evidence" value="ECO:0007669"/>
    <property type="project" value="UniProtKB-KW"/>
</dbReference>
<reference evidence="7" key="1">
    <citation type="journal article" date="2019" name="Sci. Rep.">
        <title>Draft genome of Tanacetum cinerariifolium, the natural source of mosquito coil.</title>
        <authorList>
            <person name="Yamashiro T."/>
            <person name="Shiraishi A."/>
            <person name="Satake H."/>
            <person name="Nakayama K."/>
        </authorList>
    </citation>
    <scope>NUCLEOTIDE SEQUENCE</scope>
</reference>
<keyword evidence="2" id="KW-0479">Metal-binding</keyword>
<dbReference type="PROSITE" id="PS50158">
    <property type="entry name" value="ZF_CCHC"/>
    <property type="match status" value="1"/>
</dbReference>
<dbReference type="Pfam" id="PF08284">
    <property type="entry name" value="RVP_2"/>
    <property type="match status" value="1"/>
</dbReference>
<dbReference type="InterPro" id="IPR036397">
    <property type="entry name" value="RNaseH_sf"/>
</dbReference>
<dbReference type="CDD" id="cd00303">
    <property type="entry name" value="retropepsin_like"/>
    <property type="match status" value="1"/>
</dbReference>
<dbReference type="InterPro" id="IPR001878">
    <property type="entry name" value="Znf_CCHC"/>
</dbReference>
<dbReference type="InterPro" id="IPR005162">
    <property type="entry name" value="Retrotrans_gag_dom"/>
</dbReference>
<feature type="signal peptide" evidence="5">
    <location>
        <begin position="1"/>
        <end position="25"/>
    </location>
</feature>
<protein>
    <submittedName>
        <fullName evidence="7">Reverse transcriptase domain-containing protein</fullName>
    </submittedName>
</protein>
<dbReference type="SUPFAM" id="SSF53098">
    <property type="entry name" value="Ribonuclease H-like"/>
    <property type="match status" value="1"/>
</dbReference>
<comment type="caution">
    <text evidence="7">The sequence shown here is derived from an EMBL/GenBank/DDBJ whole genome shotgun (WGS) entry which is preliminary data.</text>
</comment>
<evidence type="ECO:0000256" key="5">
    <source>
        <dbReference type="SAM" id="SignalP"/>
    </source>
</evidence>
<dbReference type="Pfam" id="PF13456">
    <property type="entry name" value="RVT_3"/>
    <property type="match status" value="1"/>
</dbReference>
<dbReference type="InterPro" id="IPR036875">
    <property type="entry name" value="Znf_CCHC_sf"/>
</dbReference>
<dbReference type="InterPro" id="IPR043502">
    <property type="entry name" value="DNA/RNA_pol_sf"/>
</dbReference>
<evidence type="ECO:0000256" key="4">
    <source>
        <dbReference type="SAM" id="MobiDB-lite"/>
    </source>
</evidence>
<gene>
    <name evidence="7" type="ORF">Tci_020820</name>
</gene>
<dbReference type="EMBL" id="BKCJ010002479">
    <property type="protein sequence ID" value="GEU48842.1"/>
    <property type="molecule type" value="Genomic_DNA"/>
</dbReference>
<keyword evidence="3" id="KW-0175">Coiled coil</keyword>
<dbReference type="PANTHER" id="PTHR48475:SF2">
    <property type="entry name" value="RIBONUCLEASE H"/>
    <property type="match status" value="1"/>
</dbReference>
<sequence length="1548" mass="176417">MHGHLVCKQLFVVFLDGTSLTVVLSADQHAAAPQGGGTVGRVGREGRKVREPRRRKVEPTGEPEGQGNDKGVEVNEGVDGVPDFSMIIVQQLQNLLHTMLAQVGNQGSNQGDNKNQSGTAINENIWGDVRNVILNNGRRGCTYKEFLACNPKEYDGKGGAIVYTRWIEKMESVQDMSGCGDDKKVKYTAGLFVGKALTWWNYHIHTRSPEVAVSMAWYDFKVLMRKEFFPSKEMQKLETELWNHAMVEAGHAAYTDRFHELARLVPHLVTPESKKIAGTLTDDALRNGSIKKNPKKEEIEENLERIGMRENTGTTPKCTTCNSYHPPEAPHRTCFNCNHPGHFAKDCRMVPRNVNSINARNPTARTCYEYGSTDHFKKTCPRRGSPGPEHHDGHRAQGELGFSYKIEIASGQLVEIDKVIKGCKLEIEGHVFDINLIPFGSRNFDVIIGMDWLSNHKAEIICHEKIAAYSDQTRPNLTSVSTSWRHLWDLTLGITLRKMSTMANITPIMTTVMKNANKEKTPKEADAALKANILDFCKEHYEEILPVIMDKIRRDKRKEVHAGLDFEENPRKSRRVREGSQNSSAKTLPTRCRNPSERPKMRDRLKHNDEDVFDRLGHQRQSAFDRLSNTYSPSTTKSGPNEGNSRDLSHSRGRSHRRGSSSRDRPRNRNRLCGIEESYDEEDLSIPWTYEDVDPFTPQIGNFKSSLKTRMPNNLKTYDGTEDPKDHLKIFQAAVHVERWAMPTWYHMFNSTLTGVARVWFDELPPESIDRYKGLKADFLAYFMQQKKRMKGSPECMRISRFMHGVCNPELTIRLNKHVPKTVEEMMAVTTAFIQGETTVASKKKVHTPWKSHDQGRRALYKSMNEFNDSEVTVTVQRIVTICSTILTPTECAIIAATPKDSAKKTKGCYDNFKVAIHPDFPDQEITIEGTVSTKAQTKLCTLLKGNLDIFAWQPSDMTRVPQSIAEHRINNREGYSPVRVRKHDGRGNPSRGTKTGRGRNFARSILPRLDCYPLSKIDWKVESLCGYPFKCLLDAYKGYHQIQMAEQDEEKMTFHTSHGVYCYTKMPFDLKNTNATYQWLVDKAFDRKISHNLQIYVEDLVIKSHTETELLPDIEEMLRMLRKINMKLNPNTYVRSSRRNVSRIHDQSEKNKTVPRQDEGRVVAPIPTDNQRGTGRRLTSPEGTEFTYALRFQFTASNNKAEYEALIAGLQIAAQMGVHNVHVSVDTKLVANQVLGTYVAKEENMIKYLEKAKSLISGITNFSISQVPRNNRKEARKLHIKARQYELLEGILYRRSFLKPWLRSMEGQVLDSRHGLFHKVDRGKAVATITGSQVKKFVWDNIVCRFGLPREIVLDNVKHPQSNGLVERANRSLGEGIKARQGKGNKNWLKELPYVLWAHRTMIKSSNEDTPFSLTYRTEAIIPAENGMPTYRTTVVVAVHNNEELQLNLDLLKERRERAAIRKAKAKLKMTKYYNDRVRGVTFRPGDFVCRSNDASHAVDGGKLGPKWEGPYEVTKALGDGAYKLRSTNEMVLSRTWNITNLKKCYL</sequence>
<dbReference type="Pfam" id="PF03732">
    <property type="entry name" value="Retrotrans_gag"/>
    <property type="match status" value="1"/>
</dbReference>
<dbReference type="InterPro" id="IPR000477">
    <property type="entry name" value="RT_dom"/>
</dbReference>
<dbReference type="SUPFAM" id="SSF56672">
    <property type="entry name" value="DNA/RNA polymerases"/>
    <property type="match status" value="1"/>
</dbReference>
<feature type="compositionally biased region" description="Basic and acidic residues" evidence="4">
    <location>
        <begin position="594"/>
        <end position="607"/>
    </location>
</feature>
<evidence type="ECO:0000259" key="6">
    <source>
        <dbReference type="PROSITE" id="PS50158"/>
    </source>
</evidence>
<dbReference type="InterPro" id="IPR043128">
    <property type="entry name" value="Rev_trsase/Diguanyl_cyclase"/>
</dbReference>
<feature type="compositionally biased region" description="Basic residues" evidence="4">
    <location>
        <begin position="651"/>
        <end position="660"/>
    </location>
</feature>
<dbReference type="GO" id="GO:0008270">
    <property type="term" value="F:zinc ion binding"/>
    <property type="evidence" value="ECO:0007669"/>
    <property type="project" value="UniProtKB-KW"/>
</dbReference>
<evidence type="ECO:0000256" key="1">
    <source>
        <dbReference type="ARBA" id="ARBA00023172"/>
    </source>
</evidence>
<feature type="coiled-coil region" evidence="3">
    <location>
        <begin position="1443"/>
        <end position="1470"/>
    </location>
</feature>
<feature type="region of interest" description="Disordered" evidence="4">
    <location>
        <begin position="563"/>
        <end position="607"/>
    </location>
</feature>